<dbReference type="EMBL" id="CAKKTJ010000324">
    <property type="protein sequence ID" value="CAH0480672.1"/>
    <property type="molecule type" value="Genomic_DNA"/>
</dbReference>
<evidence type="ECO:0000313" key="5">
    <source>
        <dbReference type="Proteomes" id="UP001160483"/>
    </source>
</evidence>
<name>A0AAU9L8X0_9STRA</name>
<organism evidence="2 5">
    <name type="scientific">Peronospora belbahrii</name>
    <dbReference type="NCBI Taxonomy" id="622444"/>
    <lineage>
        <taxon>Eukaryota</taxon>
        <taxon>Sar</taxon>
        <taxon>Stramenopiles</taxon>
        <taxon>Oomycota</taxon>
        <taxon>Peronosporomycetes</taxon>
        <taxon>Peronosporales</taxon>
        <taxon>Peronosporaceae</taxon>
        <taxon>Peronospora</taxon>
    </lineage>
</organism>
<dbReference type="AlphaFoldDB" id="A0AAU9L8X0"/>
<evidence type="ECO:0000313" key="3">
    <source>
        <dbReference type="EMBL" id="CAH0522005.1"/>
    </source>
</evidence>
<dbReference type="InterPro" id="IPR002048">
    <property type="entry name" value="EF_hand_dom"/>
</dbReference>
<dbReference type="EMBL" id="CAKLCB010000387">
    <property type="protein sequence ID" value="CAH0522005.1"/>
    <property type="molecule type" value="Genomic_DNA"/>
</dbReference>
<evidence type="ECO:0000313" key="4">
    <source>
        <dbReference type="Proteomes" id="UP001158986"/>
    </source>
</evidence>
<keyword evidence="4" id="KW-1185">Reference proteome</keyword>
<dbReference type="Proteomes" id="UP001158986">
    <property type="component" value="Unassembled WGS sequence"/>
</dbReference>
<dbReference type="InterPro" id="IPR011992">
    <property type="entry name" value="EF-hand-dom_pair"/>
</dbReference>
<accession>A0AAU9L8X0</accession>
<dbReference type="PROSITE" id="PS50222">
    <property type="entry name" value="EF_HAND_2"/>
    <property type="match status" value="1"/>
</dbReference>
<protein>
    <recommendedName>
        <fullName evidence="1">EF-hand domain-containing protein</fullName>
    </recommendedName>
</protein>
<feature type="domain" description="EF-hand" evidence="1">
    <location>
        <begin position="135"/>
        <end position="161"/>
    </location>
</feature>
<dbReference type="SUPFAM" id="SSF47473">
    <property type="entry name" value="EF-hand"/>
    <property type="match status" value="1"/>
</dbReference>
<dbReference type="GO" id="GO:0005509">
    <property type="term" value="F:calcium ion binding"/>
    <property type="evidence" value="ECO:0007669"/>
    <property type="project" value="InterPro"/>
</dbReference>
<comment type="caution">
    <text evidence="2">The sequence shown here is derived from an EMBL/GenBank/DDBJ whole genome shotgun (WGS) entry which is preliminary data.</text>
</comment>
<evidence type="ECO:0000313" key="2">
    <source>
        <dbReference type="EMBL" id="CAH0480672.1"/>
    </source>
</evidence>
<evidence type="ECO:0000259" key="1">
    <source>
        <dbReference type="PROSITE" id="PS50222"/>
    </source>
</evidence>
<gene>
    <name evidence="3" type="ORF">PBS001_LOCUS8444</name>
    <name evidence="2" type="ORF">PBS003_LOCUS7289</name>
</gene>
<proteinExistence type="predicted"/>
<sequence length="320" mass="36899">MRAITSRLSLRRLFKQQFIADLPELRSILAVQNLVAKIPKNPSPRRLNENDAYCQWIKTYCSINSLKQLDKDDFDAFMKEIDVYLQTQEEEAFQDCGMIGPMEAEELNSPQADAFVEAVKMKLARHMCSHTAASFELLDKDKDGKVYVKEVEKLLQVITQGNGTEWLKSQFQLYDADGDNIVNEVESKLILESIIQVQKAVMTEIFATHVHNLPKKHEKLFAKSLAEEDYKSKVPEKVRCVFHFANKLDEARKTYDGELFEDSQKVEFPELHNMLAVYAKGFYDERFSFYERKQERRSTLYKGLLLATAIGLGDYIAAVI</sequence>
<reference evidence="2 4" key="1">
    <citation type="submission" date="2021-11" db="EMBL/GenBank/DDBJ databases">
        <authorList>
            <person name="Islam A."/>
            <person name="Islam S."/>
            <person name="Flora M.S."/>
            <person name="Rahman M."/>
            <person name="Ziaur R.M."/>
            <person name="Epstein J.H."/>
            <person name="Hassan M."/>
            <person name="Klassen M."/>
            <person name="Woodard K."/>
            <person name="Webb A."/>
            <person name="Webby R.J."/>
            <person name="El Zowalaty M.E."/>
        </authorList>
    </citation>
    <scope>NUCLEOTIDE SEQUENCE</scope>
    <source>
        <strain evidence="3">Pbs1</strain>
        <strain evidence="2">Pbs3</strain>
    </source>
</reference>
<dbReference type="Gene3D" id="1.10.238.10">
    <property type="entry name" value="EF-hand"/>
    <property type="match status" value="1"/>
</dbReference>
<dbReference type="Proteomes" id="UP001160483">
    <property type="component" value="Unassembled WGS sequence"/>
</dbReference>